<keyword evidence="2 5" id="KW-0812">Transmembrane</keyword>
<comment type="caution">
    <text evidence="6">The sequence shown here is derived from an EMBL/GenBank/DDBJ whole genome shotgun (WGS) entry which is preliminary data.</text>
</comment>
<reference evidence="6" key="1">
    <citation type="submission" date="2023-02" db="EMBL/GenBank/DDBJ databases">
        <title>Host association and intracellularity evolved multiple times independently in the Rickettsiales.</title>
        <authorList>
            <person name="Castelli M."/>
            <person name="Nardi T."/>
            <person name="Gammuto L."/>
            <person name="Bellinzona G."/>
            <person name="Sabaneyeva E."/>
            <person name="Potekhin A."/>
            <person name="Serra V."/>
            <person name="Petroni G."/>
            <person name="Sassera D."/>
        </authorList>
    </citation>
    <scope>NUCLEOTIDE SEQUENCE</scope>
    <source>
        <strain evidence="6">USBL-36I1</strain>
    </source>
</reference>
<sequence length="98" mass="10991">MPEEGKLYSDILFLGLTRSPTILGVSYIAVGVNFISCLLGFIITSNPKIMLLTIFIHFILYKISSKEVLFLELLMTGSKCQKGRINKLYHKASSYDPS</sequence>
<evidence type="ECO:0000256" key="2">
    <source>
        <dbReference type="ARBA" id="ARBA00022692"/>
    </source>
</evidence>
<dbReference type="Proteomes" id="UP001289135">
    <property type="component" value="Unassembled WGS sequence"/>
</dbReference>
<proteinExistence type="predicted"/>
<accession>A0AAE5AGJ7</accession>
<evidence type="ECO:0000313" key="6">
    <source>
        <dbReference type="EMBL" id="MDZ5760862.1"/>
    </source>
</evidence>
<keyword evidence="7" id="KW-1185">Reference proteome</keyword>
<dbReference type="NCBIfam" id="NF010474">
    <property type="entry name" value="PRK13899.1"/>
    <property type="match status" value="1"/>
</dbReference>
<dbReference type="InterPro" id="IPR007792">
    <property type="entry name" value="T4SS_VirB3/TrbD/AvhB"/>
</dbReference>
<keyword evidence="4 5" id="KW-0472">Membrane</keyword>
<evidence type="ECO:0000256" key="5">
    <source>
        <dbReference type="SAM" id="Phobius"/>
    </source>
</evidence>
<feature type="transmembrane region" description="Helical" evidence="5">
    <location>
        <begin position="49"/>
        <end position="74"/>
    </location>
</feature>
<dbReference type="EMBL" id="JARGYU010000001">
    <property type="protein sequence ID" value="MDZ5760862.1"/>
    <property type="molecule type" value="Genomic_DNA"/>
</dbReference>
<dbReference type="Pfam" id="PF05101">
    <property type="entry name" value="VirB3"/>
    <property type="match status" value="1"/>
</dbReference>
<protein>
    <submittedName>
        <fullName evidence="6">Type IV secretion system protein VirB3</fullName>
    </submittedName>
</protein>
<evidence type="ECO:0000256" key="1">
    <source>
        <dbReference type="ARBA" id="ARBA00004370"/>
    </source>
</evidence>
<dbReference type="AlphaFoldDB" id="A0AAE5AGJ7"/>
<gene>
    <name evidence="6" type="ORF">Lyticum_00013</name>
</gene>
<name>A0AAE5AGJ7_9RICK</name>
<evidence type="ECO:0000256" key="3">
    <source>
        <dbReference type="ARBA" id="ARBA00022989"/>
    </source>
</evidence>
<organism evidence="6 7">
    <name type="scientific">Lyticum sinuosum</name>
    <dbReference type="NCBI Taxonomy" id="1332059"/>
    <lineage>
        <taxon>Bacteria</taxon>
        <taxon>Pseudomonadati</taxon>
        <taxon>Pseudomonadota</taxon>
        <taxon>Alphaproteobacteria</taxon>
        <taxon>Rickettsiales</taxon>
        <taxon>Lyticum</taxon>
    </lineage>
</organism>
<dbReference type="RefSeq" id="WP_322498302.1">
    <property type="nucleotide sequence ID" value="NZ_JARGYU010000001.1"/>
</dbReference>
<evidence type="ECO:0000313" key="7">
    <source>
        <dbReference type="Proteomes" id="UP001289135"/>
    </source>
</evidence>
<dbReference type="GO" id="GO:0016020">
    <property type="term" value="C:membrane"/>
    <property type="evidence" value="ECO:0007669"/>
    <property type="project" value="UniProtKB-SubCell"/>
</dbReference>
<evidence type="ECO:0000256" key="4">
    <source>
        <dbReference type="ARBA" id="ARBA00023136"/>
    </source>
</evidence>
<comment type="subcellular location">
    <subcellularLocation>
        <location evidence="1">Membrane</location>
    </subcellularLocation>
</comment>
<feature type="transmembrane region" description="Helical" evidence="5">
    <location>
        <begin position="21"/>
        <end position="43"/>
    </location>
</feature>
<keyword evidence="3 5" id="KW-1133">Transmembrane helix</keyword>